<feature type="domain" description="Inositol 1,4,5-trisphosphate/ryanodine receptor" evidence="1">
    <location>
        <begin position="2"/>
        <end position="60"/>
    </location>
</feature>
<dbReference type="EMBL" id="JAHRIQ010081452">
    <property type="protein sequence ID" value="MEQ2247116.1"/>
    <property type="molecule type" value="Genomic_DNA"/>
</dbReference>
<dbReference type="Proteomes" id="UP001482620">
    <property type="component" value="Unassembled WGS sequence"/>
</dbReference>
<evidence type="ECO:0000313" key="2">
    <source>
        <dbReference type="EMBL" id="MEQ2247116.1"/>
    </source>
</evidence>
<keyword evidence="2" id="KW-0675">Receptor</keyword>
<reference evidence="2 3" key="1">
    <citation type="submission" date="2021-06" db="EMBL/GenBank/DDBJ databases">
        <authorList>
            <person name="Palmer J.M."/>
        </authorList>
    </citation>
    <scope>NUCLEOTIDE SEQUENCE [LARGE SCALE GENOMIC DNA]</scope>
    <source>
        <strain evidence="3">if_2019</strain>
        <tissue evidence="2">Muscle</tissue>
    </source>
</reference>
<proteinExistence type="predicted"/>
<accession>A0ABV0US97</accession>
<keyword evidence="3" id="KW-1185">Reference proteome</keyword>
<comment type="caution">
    <text evidence="2">The sequence shown here is derived from an EMBL/GenBank/DDBJ whole genome shotgun (WGS) entry which is preliminary data.</text>
</comment>
<evidence type="ECO:0000259" key="1">
    <source>
        <dbReference type="Pfam" id="PF08709"/>
    </source>
</evidence>
<organism evidence="2 3">
    <name type="scientific">Ilyodon furcidens</name>
    <name type="common">goldbreast splitfin</name>
    <dbReference type="NCBI Taxonomy" id="33524"/>
    <lineage>
        <taxon>Eukaryota</taxon>
        <taxon>Metazoa</taxon>
        <taxon>Chordata</taxon>
        <taxon>Craniata</taxon>
        <taxon>Vertebrata</taxon>
        <taxon>Euteleostomi</taxon>
        <taxon>Actinopterygii</taxon>
        <taxon>Neopterygii</taxon>
        <taxon>Teleostei</taxon>
        <taxon>Neoteleostei</taxon>
        <taxon>Acanthomorphata</taxon>
        <taxon>Ovalentaria</taxon>
        <taxon>Atherinomorphae</taxon>
        <taxon>Cyprinodontiformes</taxon>
        <taxon>Goodeidae</taxon>
        <taxon>Ilyodon</taxon>
    </lineage>
</organism>
<dbReference type="Pfam" id="PF08709">
    <property type="entry name" value="Ins145_P3_rec"/>
    <property type="match status" value="1"/>
</dbReference>
<sequence>MSSFLHIGDICSLYAEGSTSGFISTLGLVDDRCVVQPDAGDLNNPPKKFRGTCDTLFPQMRILIEDN</sequence>
<gene>
    <name evidence="2" type="primary">ITPR1_2</name>
    <name evidence="2" type="ORF">ILYODFUR_005909</name>
</gene>
<protein>
    <submittedName>
        <fullName evidence="2">Inositol 1,4,5-trisphosphate receptor type 1</fullName>
    </submittedName>
</protein>
<evidence type="ECO:0000313" key="3">
    <source>
        <dbReference type="Proteomes" id="UP001482620"/>
    </source>
</evidence>
<dbReference type="InterPro" id="IPR014821">
    <property type="entry name" value="Ins145_P3_rcpt"/>
</dbReference>
<dbReference type="Gene3D" id="2.80.10.50">
    <property type="match status" value="1"/>
</dbReference>
<name>A0ABV0US97_9TELE</name>